<dbReference type="Gene3D" id="3.20.20.100">
    <property type="entry name" value="NADP-dependent oxidoreductase domain"/>
    <property type="match status" value="1"/>
</dbReference>
<sequence length="322" mass="35361">MENRKPHLIFGTMGLGGTWSSPDYGTQEIDKAWNALHAASEIGINVLDTADIYRMGSSESVIGDVLRKDHDLASHFSIQTKCGIQLSNPTTGEITRYDLSGEHISRALDASLERLGVDHIDTLLLHRPDPLMDPESVATAVTDAIRQKKILRWGVSNMSSWQIDILREAIGTPIANQLELSLAARSFIEVPINALDPGKPGSNYAPGTVEYCAAAGIEIQAWSPLARGLYTGAPEDHIGRSRTEAEKKTSTLTLELASKYDTSVETILLWWLTMHPAAIRPVIGTSSVERIYRCGDANTKDSHLTRDEWYSLWTTARGAILP</sequence>
<name>A0A6N7WBA1_9ACTO</name>
<evidence type="ECO:0000313" key="2">
    <source>
        <dbReference type="EMBL" id="MSS85496.1"/>
    </source>
</evidence>
<dbReference type="PANTHER" id="PTHR43364:SF1">
    <property type="entry name" value="OXIDOREDUCTASE YDHF"/>
    <property type="match status" value="1"/>
</dbReference>
<dbReference type="Pfam" id="PF00248">
    <property type="entry name" value="Aldo_ket_red"/>
    <property type="match status" value="1"/>
</dbReference>
<evidence type="ECO:0000259" key="1">
    <source>
        <dbReference type="Pfam" id="PF00248"/>
    </source>
</evidence>
<dbReference type="SUPFAM" id="SSF51430">
    <property type="entry name" value="NAD(P)-linked oxidoreductase"/>
    <property type="match status" value="1"/>
</dbReference>
<protein>
    <submittedName>
        <fullName evidence="2">Aldo/keto reductase</fullName>
    </submittedName>
</protein>
<dbReference type="EMBL" id="VULO01000034">
    <property type="protein sequence ID" value="MSS85496.1"/>
    <property type="molecule type" value="Genomic_DNA"/>
</dbReference>
<feature type="domain" description="NADP-dependent oxidoreductase" evidence="1">
    <location>
        <begin position="8"/>
        <end position="293"/>
    </location>
</feature>
<gene>
    <name evidence="2" type="ORF">FYJ24_12290</name>
</gene>
<comment type="caution">
    <text evidence="2">The sequence shown here is derived from an EMBL/GenBank/DDBJ whole genome shotgun (WGS) entry which is preliminary data.</text>
</comment>
<keyword evidence="3" id="KW-1185">Reference proteome</keyword>
<dbReference type="GO" id="GO:0005829">
    <property type="term" value="C:cytosol"/>
    <property type="evidence" value="ECO:0007669"/>
    <property type="project" value="TreeGrafter"/>
</dbReference>
<dbReference type="PANTHER" id="PTHR43364">
    <property type="entry name" value="NADH-SPECIFIC METHYLGLYOXAL REDUCTASE-RELATED"/>
    <property type="match status" value="1"/>
</dbReference>
<dbReference type="AlphaFoldDB" id="A0A6N7WBA1"/>
<accession>A0A6N7WBA1</accession>
<reference evidence="2 3" key="1">
    <citation type="submission" date="2019-08" db="EMBL/GenBank/DDBJ databases">
        <title>In-depth cultivation of the pig gut microbiome towards novel bacterial diversity and tailored functional studies.</title>
        <authorList>
            <person name="Wylensek D."/>
            <person name="Hitch T.C.A."/>
            <person name="Clavel T."/>
        </authorList>
    </citation>
    <scope>NUCLEOTIDE SEQUENCE [LARGE SCALE GENOMIC DNA]</scope>
    <source>
        <strain evidence="2 3">WB03_NA08</strain>
    </source>
</reference>
<evidence type="ECO:0000313" key="3">
    <source>
        <dbReference type="Proteomes" id="UP000470875"/>
    </source>
</evidence>
<dbReference type="RefSeq" id="WP_154546723.1">
    <property type="nucleotide sequence ID" value="NZ_VULO01000034.1"/>
</dbReference>
<dbReference type="Proteomes" id="UP000470875">
    <property type="component" value="Unassembled WGS sequence"/>
</dbReference>
<dbReference type="InterPro" id="IPR023210">
    <property type="entry name" value="NADP_OxRdtase_dom"/>
</dbReference>
<dbReference type="InterPro" id="IPR036812">
    <property type="entry name" value="NAD(P)_OxRdtase_dom_sf"/>
</dbReference>
<organism evidence="2 3">
    <name type="scientific">Scrofimicrobium canadense</name>
    <dbReference type="NCBI Taxonomy" id="2652290"/>
    <lineage>
        <taxon>Bacteria</taxon>
        <taxon>Bacillati</taxon>
        <taxon>Actinomycetota</taxon>
        <taxon>Actinomycetes</taxon>
        <taxon>Actinomycetales</taxon>
        <taxon>Actinomycetaceae</taxon>
        <taxon>Scrofimicrobium</taxon>
    </lineage>
</organism>
<dbReference type="InterPro" id="IPR050523">
    <property type="entry name" value="AKR_Detox_Biosynth"/>
</dbReference>
<proteinExistence type="predicted"/>